<accession>A0AAN9GPR3</accession>
<keyword evidence="3" id="KW-1185">Reference proteome</keyword>
<dbReference type="AlphaFoldDB" id="A0AAN9GPR3"/>
<evidence type="ECO:0000313" key="2">
    <source>
        <dbReference type="EMBL" id="KAK7116283.1"/>
    </source>
</evidence>
<proteinExistence type="predicted"/>
<feature type="region of interest" description="Disordered" evidence="1">
    <location>
        <begin position="107"/>
        <end position="143"/>
    </location>
</feature>
<name>A0AAN9GPR3_9CAEN</name>
<dbReference type="Proteomes" id="UP001374579">
    <property type="component" value="Unassembled WGS sequence"/>
</dbReference>
<evidence type="ECO:0000313" key="3">
    <source>
        <dbReference type="Proteomes" id="UP001374579"/>
    </source>
</evidence>
<dbReference type="EMBL" id="JBAMIC010000001">
    <property type="protein sequence ID" value="KAK7116283.1"/>
    <property type="molecule type" value="Genomic_DNA"/>
</dbReference>
<reference evidence="2 3" key="1">
    <citation type="submission" date="2024-02" db="EMBL/GenBank/DDBJ databases">
        <title>Chromosome-scale genome assembly of the rough periwinkle Littorina saxatilis.</title>
        <authorList>
            <person name="De Jode A."/>
            <person name="Faria R."/>
            <person name="Formenti G."/>
            <person name="Sims Y."/>
            <person name="Smith T.P."/>
            <person name="Tracey A."/>
            <person name="Wood J.M.D."/>
            <person name="Zagrodzka Z.B."/>
            <person name="Johannesson K."/>
            <person name="Butlin R.K."/>
            <person name="Leder E.H."/>
        </authorList>
    </citation>
    <scope>NUCLEOTIDE SEQUENCE [LARGE SCALE GENOMIC DNA]</scope>
    <source>
        <strain evidence="2">Snail1</strain>
        <tissue evidence="2">Muscle</tissue>
    </source>
</reference>
<protein>
    <submittedName>
        <fullName evidence="2">Uncharacterized protein</fullName>
    </submittedName>
</protein>
<feature type="compositionally biased region" description="Acidic residues" evidence="1">
    <location>
        <begin position="109"/>
        <end position="140"/>
    </location>
</feature>
<sequence>MRTGVEKGEEMPQCDEVPRAAEGLNENNWAGTLNGCCNTRMRVELPQRVTSVITGQRHRVLQFTSSSQLVHTGYCQNEGGMCVLGGRCTTVYRIQWLLVRASPIPTALTDEDSLDNDDDDDDNDDDDGDDDDVSDSDESDGNMFVPAMVSNHCQCVFN</sequence>
<gene>
    <name evidence="2" type="ORF">V1264_001992</name>
</gene>
<comment type="caution">
    <text evidence="2">The sequence shown here is derived from an EMBL/GenBank/DDBJ whole genome shotgun (WGS) entry which is preliminary data.</text>
</comment>
<evidence type="ECO:0000256" key="1">
    <source>
        <dbReference type="SAM" id="MobiDB-lite"/>
    </source>
</evidence>
<organism evidence="2 3">
    <name type="scientific">Littorina saxatilis</name>
    <dbReference type="NCBI Taxonomy" id="31220"/>
    <lineage>
        <taxon>Eukaryota</taxon>
        <taxon>Metazoa</taxon>
        <taxon>Spiralia</taxon>
        <taxon>Lophotrochozoa</taxon>
        <taxon>Mollusca</taxon>
        <taxon>Gastropoda</taxon>
        <taxon>Caenogastropoda</taxon>
        <taxon>Littorinimorpha</taxon>
        <taxon>Littorinoidea</taxon>
        <taxon>Littorinidae</taxon>
        <taxon>Littorina</taxon>
    </lineage>
</organism>